<dbReference type="OrthoDB" id="5432251at2"/>
<accession>A9DLZ8</accession>
<dbReference type="Proteomes" id="UP000002945">
    <property type="component" value="Unassembled WGS sequence"/>
</dbReference>
<feature type="domain" description="DUF4136" evidence="2">
    <location>
        <begin position="25"/>
        <end position="184"/>
    </location>
</feature>
<evidence type="ECO:0000259" key="2">
    <source>
        <dbReference type="Pfam" id="PF13590"/>
    </source>
</evidence>
<protein>
    <submittedName>
        <fullName evidence="3">Bifunctional aldehyde dehydrogenase/enoyl-CoA hydratase</fullName>
    </submittedName>
</protein>
<evidence type="ECO:0000313" key="3">
    <source>
        <dbReference type="EMBL" id="EDP97604.1"/>
    </source>
</evidence>
<reference evidence="3 4" key="1">
    <citation type="journal article" date="2011" name="J. Bacteriol.">
        <title>Genome sequence of the algicidal bacterium Kordia algicida OT-1.</title>
        <authorList>
            <person name="Lee H.S."/>
            <person name="Kang S.G."/>
            <person name="Kwon K.K."/>
            <person name="Lee J.H."/>
            <person name="Kim S.J."/>
        </authorList>
    </citation>
    <scope>NUCLEOTIDE SEQUENCE [LARGE SCALE GENOMIC DNA]</scope>
    <source>
        <strain evidence="3 4">OT-1</strain>
    </source>
</reference>
<dbReference type="STRING" id="391587.KAOT1_20617"/>
<dbReference type="EMBL" id="ABIB01000002">
    <property type="protein sequence ID" value="EDP97604.1"/>
    <property type="molecule type" value="Genomic_DNA"/>
</dbReference>
<dbReference type="eggNOG" id="ENOG5032YB2">
    <property type="taxonomic scope" value="Bacteria"/>
</dbReference>
<dbReference type="Gene3D" id="3.30.160.670">
    <property type="match status" value="1"/>
</dbReference>
<name>A9DLZ8_9FLAO</name>
<sequence length="189" mass="21407">MKKIKLLFPVVALLLLVTSCVSVRVVADYDQEADFNSYKTFAFYKTGIDQAEISDLDKKRILRSIEKEMIARGFVKSENPDLLVNIMTKANKRINVNNNAFGGWGFGWGGGWGGWGWSPWMWGGGMNTVTTRTDGVLYIDLIDTKQKELVWQGRGTGNLNSRSMERKDQRIQEFVAEIMKEYPPVADAK</sequence>
<gene>
    <name evidence="3" type="ORF">KAOT1_20617</name>
</gene>
<feature type="chain" id="PRO_5002737607" evidence="1">
    <location>
        <begin position="28"/>
        <end position="189"/>
    </location>
</feature>
<keyword evidence="1" id="KW-0732">Signal</keyword>
<dbReference type="InterPro" id="IPR025411">
    <property type="entry name" value="DUF4136"/>
</dbReference>
<dbReference type="HOGENOM" id="CLU_113282_0_1_10"/>
<feature type="signal peptide" evidence="1">
    <location>
        <begin position="1"/>
        <end position="27"/>
    </location>
</feature>
<dbReference type="PROSITE" id="PS51257">
    <property type="entry name" value="PROKAR_LIPOPROTEIN"/>
    <property type="match status" value="1"/>
</dbReference>
<dbReference type="AlphaFoldDB" id="A9DLZ8"/>
<keyword evidence="4" id="KW-1185">Reference proteome</keyword>
<evidence type="ECO:0000313" key="4">
    <source>
        <dbReference type="Proteomes" id="UP000002945"/>
    </source>
</evidence>
<proteinExistence type="predicted"/>
<evidence type="ECO:0000256" key="1">
    <source>
        <dbReference type="SAM" id="SignalP"/>
    </source>
</evidence>
<dbReference type="Pfam" id="PF13590">
    <property type="entry name" value="DUF4136"/>
    <property type="match status" value="1"/>
</dbReference>
<organism evidence="3 4">
    <name type="scientific">Kordia algicida OT-1</name>
    <dbReference type="NCBI Taxonomy" id="391587"/>
    <lineage>
        <taxon>Bacteria</taxon>
        <taxon>Pseudomonadati</taxon>
        <taxon>Bacteroidota</taxon>
        <taxon>Flavobacteriia</taxon>
        <taxon>Flavobacteriales</taxon>
        <taxon>Flavobacteriaceae</taxon>
        <taxon>Kordia</taxon>
    </lineage>
</organism>
<comment type="caution">
    <text evidence="3">The sequence shown here is derived from an EMBL/GenBank/DDBJ whole genome shotgun (WGS) entry which is preliminary data.</text>
</comment>
<dbReference type="RefSeq" id="WP_007096652.1">
    <property type="nucleotide sequence ID" value="NZ_CP142125.1"/>
</dbReference>